<dbReference type="PANTHER" id="PTHR46300">
    <property type="entry name" value="P450, PUTATIVE (EUROFUNG)-RELATED-RELATED"/>
    <property type="match status" value="1"/>
</dbReference>
<evidence type="ECO:0000313" key="9">
    <source>
        <dbReference type="EMBL" id="KIO33200.1"/>
    </source>
</evidence>
<dbReference type="GO" id="GO:0004497">
    <property type="term" value="F:monooxygenase activity"/>
    <property type="evidence" value="ECO:0007669"/>
    <property type="project" value="UniProtKB-KW"/>
</dbReference>
<reference evidence="9 10" key="1">
    <citation type="submission" date="2014-04" db="EMBL/GenBank/DDBJ databases">
        <authorList>
            <consortium name="DOE Joint Genome Institute"/>
            <person name="Kuo A."/>
            <person name="Girlanda M."/>
            <person name="Perotto S."/>
            <person name="Kohler A."/>
            <person name="Nagy L.G."/>
            <person name="Floudas D."/>
            <person name="Copeland A."/>
            <person name="Barry K.W."/>
            <person name="Cichocki N."/>
            <person name="Veneault-Fourrey C."/>
            <person name="LaButti K."/>
            <person name="Lindquist E.A."/>
            <person name="Lipzen A."/>
            <person name="Lundell T."/>
            <person name="Morin E."/>
            <person name="Murat C."/>
            <person name="Sun H."/>
            <person name="Tunlid A."/>
            <person name="Henrissat B."/>
            <person name="Grigoriev I.V."/>
            <person name="Hibbett D.S."/>
            <person name="Martin F."/>
            <person name="Nordberg H.P."/>
            <person name="Cantor M.N."/>
            <person name="Hua S.X."/>
        </authorList>
    </citation>
    <scope>NUCLEOTIDE SEQUENCE [LARGE SCALE GENOMIC DNA]</scope>
    <source>
        <strain evidence="9 10">MUT 4182</strain>
    </source>
</reference>
<dbReference type="Pfam" id="PF00067">
    <property type="entry name" value="p450"/>
    <property type="match status" value="1"/>
</dbReference>
<dbReference type="InterPro" id="IPR036396">
    <property type="entry name" value="Cyt_P450_sf"/>
</dbReference>
<keyword evidence="8" id="KW-1133">Transmembrane helix</keyword>
<name>A0A0C3QKU1_9AGAM</name>
<comment type="similarity">
    <text evidence="2">Belongs to the cytochrome P450 family.</text>
</comment>
<proteinExistence type="inferred from homology"/>
<evidence type="ECO:0000256" key="8">
    <source>
        <dbReference type="SAM" id="Phobius"/>
    </source>
</evidence>
<dbReference type="EMBL" id="KN822950">
    <property type="protein sequence ID" value="KIO33200.1"/>
    <property type="molecule type" value="Genomic_DNA"/>
</dbReference>
<keyword evidence="5" id="KW-0560">Oxidoreductase</keyword>
<evidence type="ECO:0000256" key="6">
    <source>
        <dbReference type="ARBA" id="ARBA00023004"/>
    </source>
</evidence>
<dbReference type="HOGENOM" id="CLU_001570_21_2_1"/>
<organism evidence="9 10">
    <name type="scientific">Tulasnella calospora MUT 4182</name>
    <dbReference type="NCBI Taxonomy" id="1051891"/>
    <lineage>
        <taxon>Eukaryota</taxon>
        <taxon>Fungi</taxon>
        <taxon>Dikarya</taxon>
        <taxon>Basidiomycota</taxon>
        <taxon>Agaricomycotina</taxon>
        <taxon>Agaricomycetes</taxon>
        <taxon>Cantharellales</taxon>
        <taxon>Tulasnellaceae</taxon>
        <taxon>Tulasnella</taxon>
    </lineage>
</organism>
<evidence type="ECO:0000256" key="5">
    <source>
        <dbReference type="ARBA" id="ARBA00023002"/>
    </source>
</evidence>
<dbReference type="SUPFAM" id="SSF48264">
    <property type="entry name" value="Cytochrome P450"/>
    <property type="match status" value="1"/>
</dbReference>
<dbReference type="OrthoDB" id="1055148at2759"/>
<evidence type="ECO:0000256" key="3">
    <source>
        <dbReference type="ARBA" id="ARBA00022617"/>
    </source>
</evidence>
<evidence type="ECO:0000256" key="1">
    <source>
        <dbReference type="ARBA" id="ARBA00001971"/>
    </source>
</evidence>
<keyword evidence="4" id="KW-0479">Metal-binding</keyword>
<keyword evidence="8" id="KW-0812">Transmembrane</keyword>
<dbReference type="InterPro" id="IPR001128">
    <property type="entry name" value="Cyt_P450"/>
</dbReference>
<accession>A0A0C3QKU1</accession>
<dbReference type="Gene3D" id="1.10.630.10">
    <property type="entry name" value="Cytochrome P450"/>
    <property type="match status" value="1"/>
</dbReference>
<keyword evidence="8" id="KW-0472">Membrane</keyword>
<keyword evidence="7" id="KW-0503">Monooxygenase</keyword>
<dbReference type="GO" id="GO:0020037">
    <property type="term" value="F:heme binding"/>
    <property type="evidence" value="ECO:0007669"/>
    <property type="project" value="InterPro"/>
</dbReference>
<reference evidence="10" key="2">
    <citation type="submission" date="2015-01" db="EMBL/GenBank/DDBJ databases">
        <title>Evolutionary Origins and Diversification of the Mycorrhizal Mutualists.</title>
        <authorList>
            <consortium name="DOE Joint Genome Institute"/>
            <consortium name="Mycorrhizal Genomics Consortium"/>
            <person name="Kohler A."/>
            <person name="Kuo A."/>
            <person name="Nagy L.G."/>
            <person name="Floudas D."/>
            <person name="Copeland A."/>
            <person name="Barry K.W."/>
            <person name="Cichocki N."/>
            <person name="Veneault-Fourrey C."/>
            <person name="LaButti K."/>
            <person name="Lindquist E.A."/>
            <person name="Lipzen A."/>
            <person name="Lundell T."/>
            <person name="Morin E."/>
            <person name="Murat C."/>
            <person name="Riley R."/>
            <person name="Ohm R."/>
            <person name="Sun H."/>
            <person name="Tunlid A."/>
            <person name="Henrissat B."/>
            <person name="Grigoriev I.V."/>
            <person name="Hibbett D.S."/>
            <person name="Martin F."/>
        </authorList>
    </citation>
    <scope>NUCLEOTIDE SEQUENCE [LARGE SCALE GENOMIC DNA]</scope>
    <source>
        <strain evidence="10">MUT 4182</strain>
    </source>
</reference>
<evidence type="ECO:0000313" key="10">
    <source>
        <dbReference type="Proteomes" id="UP000054248"/>
    </source>
</evidence>
<dbReference type="GO" id="GO:0016705">
    <property type="term" value="F:oxidoreductase activity, acting on paired donors, with incorporation or reduction of molecular oxygen"/>
    <property type="evidence" value="ECO:0007669"/>
    <property type="project" value="InterPro"/>
</dbReference>
<dbReference type="AlphaFoldDB" id="A0A0C3QKU1"/>
<sequence>MPSQTPFPVSTLNAAFVIGTLLALILLSKYRVRSKLPYPPGPRPLPLVGNLFQAPQSRYALTWTEFGNRYGPLTWLTFPGQNFLVINSIEAAKELLEKRGLNYQDRPRWVMLRETWSI</sequence>
<evidence type="ECO:0000256" key="4">
    <source>
        <dbReference type="ARBA" id="ARBA00022723"/>
    </source>
</evidence>
<keyword evidence="6" id="KW-0408">Iron</keyword>
<dbReference type="GO" id="GO:0005506">
    <property type="term" value="F:iron ion binding"/>
    <property type="evidence" value="ECO:0007669"/>
    <property type="project" value="InterPro"/>
</dbReference>
<dbReference type="STRING" id="1051891.A0A0C3QKU1"/>
<keyword evidence="3" id="KW-0349">Heme</keyword>
<dbReference type="InterPro" id="IPR050364">
    <property type="entry name" value="Cytochrome_P450_fung"/>
</dbReference>
<keyword evidence="10" id="KW-1185">Reference proteome</keyword>
<protein>
    <recommendedName>
        <fullName evidence="11">Cytochrome P450</fullName>
    </recommendedName>
</protein>
<gene>
    <name evidence="9" type="ORF">M407DRAFT_18053</name>
</gene>
<evidence type="ECO:0008006" key="11">
    <source>
        <dbReference type="Google" id="ProtNLM"/>
    </source>
</evidence>
<evidence type="ECO:0000256" key="2">
    <source>
        <dbReference type="ARBA" id="ARBA00010617"/>
    </source>
</evidence>
<feature type="transmembrane region" description="Helical" evidence="8">
    <location>
        <begin position="6"/>
        <end position="27"/>
    </location>
</feature>
<dbReference type="Proteomes" id="UP000054248">
    <property type="component" value="Unassembled WGS sequence"/>
</dbReference>
<comment type="cofactor">
    <cofactor evidence="1">
        <name>heme</name>
        <dbReference type="ChEBI" id="CHEBI:30413"/>
    </cofactor>
</comment>
<evidence type="ECO:0000256" key="7">
    <source>
        <dbReference type="ARBA" id="ARBA00023033"/>
    </source>
</evidence>